<accession>D5QB80</accession>
<dbReference type="EMBL" id="ADTV01000004">
    <property type="protein sequence ID" value="EFG85566.1"/>
    <property type="molecule type" value="Genomic_DNA"/>
</dbReference>
<name>D5QB80_NOVHA</name>
<reference evidence="1 2" key="1">
    <citation type="journal article" date="2010" name="J. Bacteriol.">
        <title>Genome sequence of a cellulose-producing bacterium, Gluconacetobacter hansenii ATCC 23769.</title>
        <authorList>
            <person name="Iyer P.R."/>
            <person name="Geib S.M."/>
            <person name="Catchmark J."/>
            <person name="Kao T.H."/>
            <person name="Tien M."/>
        </authorList>
    </citation>
    <scope>NUCLEOTIDE SEQUENCE [LARGE SCALE GENOMIC DNA]</scope>
    <source>
        <strain evidence="1 2">ATCC 23769</strain>
    </source>
</reference>
<sequence>MPPNLFFASAGCFGTAFYRDAEGNDHHAAQQTPPD</sequence>
<proteinExistence type="predicted"/>
<comment type="caution">
    <text evidence="1">The sequence shown here is derived from an EMBL/GenBank/DDBJ whole genome shotgun (WGS) entry which is preliminary data.</text>
</comment>
<dbReference type="HOGENOM" id="CLU_3365472_0_0_5"/>
<organism evidence="1 2">
    <name type="scientific">Novacetimonas hansenii ATCC 23769</name>
    <dbReference type="NCBI Taxonomy" id="714995"/>
    <lineage>
        <taxon>Bacteria</taxon>
        <taxon>Pseudomonadati</taxon>
        <taxon>Pseudomonadota</taxon>
        <taxon>Alphaproteobacteria</taxon>
        <taxon>Acetobacterales</taxon>
        <taxon>Acetobacteraceae</taxon>
        <taxon>Novacetimonas</taxon>
    </lineage>
</organism>
<dbReference type="Proteomes" id="UP000006468">
    <property type="component" value="Chromosome"/>
</dbReference>
<evidence type="ECO:0000313" key="2">
    <source>
        <dbReference type="Proteomes" id="UP000006468"/>
    </source>
</evidence>
<dbReference type="AlphaFoldDB" id="D5QB80"/>
<protein>
    <submittedName>
        <fullName evidence="1">Uncharacterized protein</fullName>
    </submittedName>
</protein>
<gene>
    <name evidence="1" type="ORF">GXY_01856</name>
</gene>
<evidence type="ECO:0000313" key="1">
    <source>
        <dbReference type="EMBL" id="EFG85566.1"/>
    </source>
</evidence>